<comment type="caution">
    <text evidence="2">The sequence shown here is derived from an EMBL/GenBank/DDBJ whole genome shotgun (WGS) entry which is preliminary data.</text>
</comment>
<organism evidence="2 3">
    <name type="scientific">Micromonospora endophytica</name>
    <dbReference type="NCBI Taxonomy" id="515350"/>
    <lineage>
        <taxon>Bacteria</taxon>
        <taxon>Bacillati</taxon>
        <taxon>Actinomycetota</taxon>
        <taxon>Actinomycetes</taxon>
        <taxon>Micromonosporales</taxon>
        <taxon>Micromonosporaceae</taxon>
        <taxon>Micromonospora</taxon>
    </lineage>
</organism>
<name>A0A2W2CIJ2_9ACTN</name>
<reference evidence="2 3" key="1">
    <citation type="submission" date="2018-01" db="EMBL/GenBank/DDBJ databases">
        <title>Draft genome sequence of Jishengella endophytica.</title>
        <authorList>
            <person name="Sahin N."/>
            <person name="Ay H."/>
            <person name="Saygin H."/>
        </authorList>
    </citation>
    <scope>NUCLEOTIDE SEQUENCE [LARGE SCALE GENOMIC DNA]</scope>
    <source>
        <strain evidence="2 3">DSM 45430</strain>
    </source>
</reference>
<protein>
    <submittedName>
        <fullName evidence="2">Uncharacterized protein</fullName>
    </submittedName>
</protein>
<dbReference type="OrthoDB" id="3733746at2"/>
<sequence>MASATVASFEAREQVARRLDAALVRYDAWYVVLLAVILALAVTIFAGLLIWCVVYKDRRFTGNWSWNWSGVSVNAECV</sequence>
<gene>
    <name evidence="2" type="ORF">C1I93_25525</name>
</gene>
<evidence type="ECO:0000256" key="1">
    <source>
        <dbReference type="SAM" id="Phobius"/>
    </source>
</evidence>
<dbReference type="AlphaFoldDB" id="A0A2W2CIJ2"/>
<feature type="transmembrane region" description="Helical" evidence="1">
    <location>
        <begin position="28"/>
        <end position="54"/>
    </location>
</feature>
<evidence type="ECO:0000313" key="2">
    <source>
        <dbReference type="EMBL" id="PZF87967.1"/>
    </source>
</evidence>
<keyword evidence="3" id="KW-1185">Reference proteome</keyword>
<dbReference type="EMBL" id="POTX01000250">
    <property type="protein sequence ID" value="PZF87967.1"/>
    <property type="molecule type" value="Genomic_DNA"/>
</dbReference>
<keyword evidence="1" id="KW-0472">Membrane</keyword>
<keyword evidence="1" id="KW-0812">Transmembrane</keyword>
<accession>A0A2W2CIJ2</accession>
<dbReference type="Proteomes" id="UP000248627">
    <property type="component" value="Unassembled WGS sequence"/>
</dbReference>
<evidence type="ECO:0000313" key="3">
    <source>
        <dbReference type="Proteomes" id="UP000248627"/>
    </source>
</evidence>
<proteinExistence type="predicted"/>
<keyword evidence="1" id="KW-1133">Transmembrane helix</keyword>